<accession>A0A6I4T9W0</accession>
<comment type="caution">
    <text evidence="1">The sequence shown here is derived from an EMBL/GenBank/DDBJ whole genome shotgun (WGS) entry which is preliminary data.</text>
</comment>
<dbReference type="EMBL" id="WTYT01000006">
    <property type="protein sequence ID" value="MXO66803.1"/>
    <property type="molecule type" value="Genomic_DNA"/>
</dbReference>
<sequence>MSGILAATAIFAVLSPTQAIVDQQTQSSELDAAYNELASDNVAAAIDQLEARVATTNDPAQMINLGTAYARAGRTADAASMYRAAIASDTRYTLELADGSWVDSRRAARLALSTLDQPQAIALR</sequence>
<protein>
    <recommendedName>
        <fullName evidence="3">Tetratricopeptide repeat protein</fullName>
    </recommendedName>
</protein>
<evidence type="ECO:0008006" key="3">
    <source>
        <dbReference type="Google" id="ProtNLM"/>
    </source>
</evidence>
<dbReference type="Proteomes" id="UP000438476">
    <property type="component" value="Unassembled WGS sequence"/>
</dbReference>
<dbReference type="SUPFAM" id="SSF48452">
    <property type="entry name" value="TPR-like"/>
    <property type="match status" value="1"/>
</dbReference>
<dbReference type="RefSeq" id="WP_160737245.1">
    <property type="nucleotide sequence ID" value="NZ_WTYT01000006.1"/>
</dbReference>
<dbReference type="InterPro" id="IPR011990">
    <property type="entry name" value="TPR-like_helical_dom_sf"/>
</dbReference>
<keyword evidence="2" id="KW-1185">Reference proteome</keyword>
<gene>
    <name evidence="1" type="ORF">GRI91_13640</name>
</gene>
<organism evidence="1 2">
    <name type="scientific">Altericroceibacterium endophyticum</name>
    <dbReference type="NCBI Taxonomy" id="1808508"/>
    <lineage>
        <taxon>Bacteria</taxon>
        <taxon>Pseudomonadati</taxon>
        <taxon>Pseudomonadota</taxon>
        <taxon>Alphaproteobacteria</taxon>
        <taxon>Sphingomonadales</taxon>
        <taxon>Erythrobacteraceae</taxon>
        <taxon>Altericroceibacterium</taxon>
    </lineage>
</organism>
<dbReference type="Gene3D" id="1.25.40.10">
    <property type="entry name" value="Tetratricopeptide repeat domain"/>
    <property type="match status" value="1"/>
</dbReference>
<evidence type="ECO:0000313" key="2">
    <source>
        <dbReference type="Proteomes" id="UP000438476"/>
    </source>
</evidence>
<proteinExistence type="predicted"/>
<evidence type="ECO:0000313" key="1">
    <source>
        <dbReference type="EMBL" id="MXO66803.1"/>
    </source>
</evidence>
<reference evidence="1 2" key="1">
    <citation type="submission" date="2019-12" db="EMBL/GenBank/DDBJ databases">
        <title>Genomic-based taxomic classification of the family Erythrobacteraceae.</title>
        <authorList>
            <person name="Xu L."/>
        </authorList>
    </citation>
    <scope>NUCLEOTIDE SEQUENCE [LARGE SCALE GENOMIC DNA]</scope>
    <source>
        <strain evidence="1 2">LMG 29518</strain>
    </source>
</reference>
<dbReference type="OrthoDB" id="92543at2"/>
<dbReference type="AlphaFoldDB" id="A0A6I4T9W0"/>
<name>A0A6I4T9W0_9SPHN</name>